<feature type="transmembrane region" description="Helical" evidence="6">
    <location>
        <begin position="6"/>
        <end position="23"/>
    </location>
</feature>
<feature type="transmembrane region" description="Helical" evidence="6">
    <location>
        <begin position="193"/>
        <end position="213"/>
    </location>
</feature>
<sequence length="314" mass="33119">MFLNMIFKAVIVISIGVAAYLLFQTVQHYSVAQIINALFALPLGSLGLAFLFAGLSYASLSLFDGLATRYIGKPLPLWKTGLTSFISLSIGHNVGMAALSSAAIRYRFYSRWGFSSGDVGLVVIFCGTTVVLGLSTLGAAALVLRPQDAEALTGLGGGAIATIAIVAASFPVLYLVLAAFLRRPLTIRGHSLYLPNIRIAVLQVIIGTVNFAFVSASLHQVLSAISQASYLKVAAISVIANVAAIISHVPGGFGVLEATVSYILPGAKALAAVIAFRVIYYFVPLLLGLLLFGVYEVATTVPTPAEQRRSRIPE</sequence>
<feature type="transmembrane region" description="Helical" evidence="6">
    <location>
        <begin position="156"/>
        <end position="181"/>
    </location>
</feature>
<gene>
    <name evidence="7" type="ORF">BJF95_14810</name>
</gene>
<evidence type="ECO:0000256" key="6">
    <source>
        <dbReference type="SAM" id="Phobius"/>
    </source>
</evidence>
<evidence type="ECO:0000256" key="4">
    <source>
        <dbReference type="ARBA" id="ARBA00022989"/>
    </source>
</evidence>
<evidence type="ECO:0000313" key="8">
    <source>
        <dbReference type="Proteomes" id="UP000186894"/>
    </source>
</evidence>
<evidence type="ECO:0000256" key="2">
    <source>
        <dbReference type="ARBA" id="ARBA00022475"/>
    </source>
</evidence>
<proteinExistence type="predicted"/>
<dbReference type="PANTHER" id="PTHR39087:SF2">
    <property type="entry name" value="UPF0104 MEMBRANE PROTEIN MJ1595"/>
    <property type="match status" value="1"/>
</dbReference>
<evidence type="ECO:0000256" key="1">
    <source>
        <dbReference type="ARBA" id="ARBA00004651"/>
    </source>
</evidence>
<feature type="transmembrane region" description="Helical" evidence="6">
    <location>
        <begin position="35"/>
        <end position="57"/>
    </location>
</feature>
<keyword evidence="4 6" id="KW-1133">Transmembrane helix</keyword>
<evidence type="ECO:0000256" key="3">
    <source>
        <dbReference type="ARBA" id="ARBA00022692"/>
    </source>
</evidence>
<feature type="transmembrane region" description="Helical" evidence="6">
    <location>
        <begin position="119"/>
        <end position="144"/>
    </location>
</feature>
<keyword evidence="3 6" id="KW-0812">Transmembrane</keyword>
<feature type="transmembrane region" description="Helical" evidence="6">
    <location>
        <begin position="233"/>
        <end position="257"/>
    </location>
</feature>
<accession>A0A1Q8ZV86</accession>
<comment type="caution">
    <text evidence="7">The sequence shown here is derived from an EMBL/GenBank/DDBJ whole genome shotgun (WGS) entry which is preliminary data.</text>
</comment>
<keyword evidence="2" id="KW-1003">Cell membrane</keyword>
<comment type="subcellular location">
    <subcellularLocation>
        <location evidence="1">Cell membrane</location>
        <topology evidence="1">Multi-pass membrane protein</topology>
    </subcellularLocation>
</comment>
<evidence type="ECO:0000313" key="7">
    <source>
        <dbReference type="EMBL" id="OLP45984.1"/>
    </source>
</evidence>
<keyword evidence="5 6" id="KW-0472">Membrane</keyword>
<dbReference type="AlphaFoldDB" id="A0A1Q8ZV86"/>
<dbReference type="GO" id="GO:0005886">
    <property type="term" value="C:plasma membrane"/>
    <property type="evidence" value="ECO:0007669"/>
    <property type="project" value="UniProtKB-SubCell"/>
</dbReference>
<dbReference type="PANTHER" id="PTHR39087">
    <property type="entry name" value="UPF0104 MEMBRANE PROTEIN MJ1595"/>
    <property type="match status" value="1"/>
</dbReference>
<dbReference type="Proteomes" id="UP000186894">
    <property type="component" value="Unassembled WGS sequence"/>
</dbReference>
<dbReference type="EMBL" id="MKIM01000023">
    <property type="protein sequence ID" value="OLP45984.1"/>
    <property type="molecule type" value="Genomic_DNA"/>
</dbReference>
<protein>
    <recommendedName>
        <fullName evidence="9">Lysylphosphatidylglycerol synthetase</fullName>
    </recommendedName>
</protein>
<feature type="transmembrane region" description="Helical" evidence="6">
    <location>
        <begin position="269"/>
        <end position="295"/>
    </location>
</feature>
<evidence type="ECO:0000256" key="5">
    <source>
        <dbReference type="ARBA" id="ARBA00023136"/>
    </source>
</evidence>
<dbReference type="Pfam" id="PF03706">
    <property type="entry name" value="LPG_synthase_TM"/>
    <property type="match status" value="1"/>
</dbReference>
<keyword evidence="8" id="KW-1185">Reference proteome</keyword>
<dbReference type="OrthoDB" id="145485at2"/>
<reference evidence="7 8" key="1">
    <citation type="submission" date="2016-09" db="EMBL/GenBank/DDBJ databases">
        <title>Rhizobium oryziradicis sp. nov., isolated from the root of rice.</title>
        <authorList>
            <person name="Zhao J."/>
            <person name="Zhang X."/>
        </authorList>
    </citation>
    <scope>NUCLEOTIDE SEQUENCE [LARGE SCALE GENOMIC DNA]</scope>
    <source>
        <strain evidence="7 8">N19</strain>
    </source>
</reference>
<evidence type="ECO:0008006" key="9">
    <source>
        <dbReference type="Google" id="ProtNLM"/>
    </source>
</evidence>
<name>A0A1Q8ZV86_9HYPH</name>
<dbReference type="InterPro" id="IPR022791">
    <property type="entry name" value="L-PG_synthase/AglD"/>
</dbReference>
<dbReference type="STRING" id="1867956.BJF95_14810"/>
<feature type="transmembrane region" description="Helical" evidence="6">
    <location>
        <begin position="77"/>
        <end position="99"/>
    </location>
</feature>
<organism evidence="7 8">
    <name type="scientific">Rhizobium oryziradicis</name>
    <dbReference type="NCBI Taxonomy" id="1867956"/>
    <lineage>
        <taxon>Bacteria</taxon>
        <taxon>Pseudomonadati</taxon>
        <taxon>Pseudomonadota</taxon>
        <taxon>Alphaproteobacteria</taxon>
        <taxon>Hyphomicrobiales</taxon>
        <taxon>Rhizobiaceae</taxon>
        <taxon>Rhizobium/Agrobacterium group</taxon>
        <taxon>Rhizobium</taxon>
    </lineage>
</organism>